<sequence>MHLTASSPWFCPKKQTLRIIAAACLEVYDQKLEEVIQKIIKGTLLMKICRAWTLETRSACSKSATGETDGLVLVKAKGKREKKAG</sequence>
<dbReference type="EMBL" id="JBBPBM010000006">
    <property type="protein sequence ID" value="KAK8581045.1"/>
    <property type="molecule type" value="Genomic_DNA"/>
</dbReference>
<evidence type="ECO:0000313" key="2">
    <source>
        <dbReference type="Proteomes" id="UP001472677"/>
    </source>
</evidence>
<dbReference type="Proteomes" id="UP001472677">
    <property type="component" value="Unassembled WGS sequence"/>
</dbReference>
<evidence type="ECO:0008006" key="3">
    <source>
        <dbReference type="Google" id="ProtNLM"/>
    </source>
</evidence>
<evidence type="ECO:0000313" key="1">
    <source>
        <dbReference type="EMBL" id="KAK8581045.1"/>
    </source>
</evidence>
<name>A0ABR2FJJ3_9ROSI</name>
<proteinExistence type="predicted"/>
<protein>
    <recommendedName>
        <fullName evidence="3">Kinesin motor domain-containing protein</fullName>
    </recommendedName>
</protein>
<comment type="caution">
    <text evidence="1">The sequence shown here is derived from an EMBL/GenBank/DDBJ whole genome shotgun (WGS) entry which is preliminary data.</text>
</comment>
<gene>
    <name evidence="1" type="ORF">V6N12_071290</name>
</gene>
<organism evidence="1 2">
    <name type="scientific">Hibiscus sabdariffa</name>
    <name type="common">roselle</name>
    <dbReference type="NCBI Taxonomy" id="183260"/>
    <lineage>
        <taxon>Eukaryota</taxon>
        <taxon>Viridiplantae</taxon>
        <taxon>Streptophyta</taxon>
        <taxon>Embryophyta</taxon>
        <taxon>Tracheophyta</taxon>
        <taxon>Spermatophyta</taxon>
        <taxon>Magnoliopsida</taxon>
        <taxon>eudicotyledons</taxon>
        <taxon>Gunneridae</taxon>
        <taxon>Pentapetalae</taxon>
        <taxon>rosids</taxon>
        <taxon>malvids</taxon>
        <taxon>Malvales</taxon>
        <taxon>Malvaceae</taxon>
        <taxon>Malvoideae</taxon>
        <taxon>Hibiscus</taxon>
    </lineage>
</organism>
<keyword evidence="2" id="KW-1185">Reference proteome</keyword>
<accession>A0ABR2FJJ3</accession>
<reference evidence="1 2" key="1">
    <citation type="journal article" date="2024" name="G3 (Bethesda)">
        <title>Genome assembly of Hibiscus sabdariffa L. provides insights into metabolisms of medicinal natural products.</title>
        <authorList>
            <person name="Kim T."/>
        </authorList>
    </citation>
    <scope>NUCLEOTIDE SEQUENCE [LARGE SCALE GENOMIC DNA]</scope>
    <source>
        <strain evidence="1">TK-2024</strain>
        <tissue evidence="1">Old leaves</tissue>
    </source>
</reference>